<dbReference type="Proteomes" id="UP000218334">
    <property type="component" value="Unassembled WGS sequence"/>
</dbReference>
<evidence type="ECO:0008006" key="3">
    <source>
        <dbReference type="Google" id="ProtNLM"/>
    </source>
</evidence>
<dbReference type="AlphaFoldDB" id="A0A2H3AJ04"/>
<proteinExistence type="predicted"/>
<dbReference type="EMBL" id="KZ293518">
    <property type="protein sequence ID" value="PBK58939.1"/>
    <property type="molecule type" value="Genomic_DNA"/>
</dbReference>
<gene>
    <name evidence="1" type="ORF">ARMSODRAFT_1027844</name>
</gene>
<evidence type="ECO:0000313" key="1">
    <source>
        <dbReference type="EMBL" id="PBK58939.1"/>
    </source>
</evidence>
<organism evidence="1 2">
    <name type="scientific">Armillaria solidipes</name>
    <dbReference type="NCBI Taxonomy" id="1076256"/>
    <lineage>
        <taxon>Eukaryota</taxon>
        <taxon>Fungi</taxon>
        <taxon>Dikarya</taxon>
        <taxon>Basidiomycota</taxon>
        <taxon>Agaricomycotina</taxon>
        <taxon>Agaricomycetes</taxon>
        <taxon>Agaricomycetidae</taxon>
        <taxon>Agaricales</taxon>
        <taxon>Marasmiineae</taxon>
        <taxon>Physalacriaceae</taxon>
        <taxon>Armillaria</taxon>
    </lineage>
</organism>
<accession>A0A2H3AJ04</accession>
<evidence type="ECO:0000313" key="2">
    <source>
        <dbReference type="Proteomes" id="UP000218334"/>
    </source>
</evidence>
<reference evidence="2" key="1">
    <citation type="journal article" date="2017" name="Nat. Ecol. Evol.">
        <title>Genome expansion and lineage-specific genetic innovations in the forest pathogenic fungi Armillaria.</title>
        <authorList>
            <person name="Sipos G."/>
            <person name="Prasanna A.N."/>
            <person name="Walter M.C."/>
            <person name="O'Connor E."/>
            <person name="Balint B."/>
            <person name="Krizsan K."/>
            <person name="Kiss B."/>
            <person name="Hess J."/>
            <person name="Varga T."/>
            <person name="Slot J."/>
            <person name="Riley R."/>
            <person name="Boka B."/>
            <person name="Rigling D."/>
            <person name="Barry K."/>
            <person name="Lee J."/>
            <person name="Mihaltcheva S."/>
            <person name="LaButti K."/>
            <person name="Lipzen A."/>
            <person name="Waldron R."/>
            <person name="Moloney N.M."/>
            <person name="Sperisen C."/>
            <person name="Kredics L."/>
            <person name="Vagvoelgyi C."/>
            <person name="Patrignani A."/>
            <person name="Fitzpatrick D."/>
            <person name="Nagy I."/>
            <person name="Doyle S."/>
            <person name="Anderson J.B."/>
            <person name="Grigoriev I.V."/>
            <person name="Gueldener U."/>
            <person name="Muensterkoetter M."/>
            <person name="Nagy L.G."/>
        </authorList>
    </citation>
    <scope>NUCLEOTIDE SEQUENCE [LARGE SCALE GENOMIC DNA]</scope>
    <source>
        <strain evidence="2">28-4</strain>
    </source>
</reference>
<name>A0A2H3AJ04_9AGAR</name>
<sequence length="361" mass="39862">MFTSSSLSSSINLNHVCSTEEQGDFGTNSDGCLSPALWNLDRITSDPPERPPLGRLEYVSRCHARDELWISHLLWLNNDVNLEVSLAESIRAMPRLHTLKLRSISLTSDIVWKVPLQWTTCISLMDCALSHQTFRVLVAGATLLKHLRVGGASLRMFEEDEKLGSGDNHFSKYLKTLHLDLRPAATLSAIAQIATRPRKISLTHHVTMSPIPTASCSVFPCFIHCGNCLSLRTLTFCTNLQWLCNVIRTITSTASPSLQNITIYIVVDSTFIAAYVACFANLNSTLTTDALYRGVNIRIIVLSATVTNELASNACHKSILATVPLLLFEGRVVVSCDSQTMETQLFNQSFDMNCDGVNAVQ</sequence>
<protein>
    <recommendedName>
        <fullName evidence="3">F-box domain-containing protein</fullName>
    </recommendedName>
</protein>
<keyword evidence="2" id="KW-1185">Reference proteome</keyword>
<dbReference type="SUPFAM" id="SSF52047">
    <property type="entry name" value="RNI-like"/>
    <property type="match status" value="1"/>
</dbReference>